<comment type="similarity">
    <text evidence="1">Belongs to the PspA/Vipp/IM30 family.</text>
</comment>
<dbReference type="InterPro" id="IPR007157">
    <property type="entry name" value="PspA_VIPP1"/>
</dbReference>
<accession>A0A545U8B9</accession>
<protein>
    <recommendedName>
        <fullName evidence="5">PspA/IM30 family protein</fullName>
    </recommendedName>
</protein>
<evidence type="ECO:0000256" key="1">
    <source>
        <dbReference type="ARBA" id="ARBA00043985"/>
    </source>
</evidence>
<dbReference type="OrthoDB" id="6400876at2"/>
<comment type="caution">
    <text evidence="3">The sequence shown here is derived from an EMBL/GenBank/DDBJ whole genome shotgun (WGS) entry which is preliminary data.</text>
</comment>
<dbReference type="AlphaFoldDB" id="A0A545U8B9"/>
<evidence type="ECO:0000256" key="2">
    <source>
        <dbReference type="SAM" id="Coils"/>
    </source>
</evidence>
<organism evidence="3 4">
    <name type="scientific">Exilibacterium tricleocarpae</name>
    <dbReference type="NCBI Taxonomy" id="2591008"/>
    <lineage>
        <taxon>Bacteria</taxon>
        <taxon>Pseudomonadati</taxon>
        <taxon>Pseudomonadota</taxon>
        <taxon>Gammaproteobacteria</taxon>
        <taxon>Cellvibrionales</taxon>
        <taxon>Cellvibrionaceae</taxon>
        <taxon>Exilibacterium</taxon>
    </lineage>
</organism>
<keyword evidence="4" id="KW-1185">Reference proteome</keyword>
<dbReference type="Pfam" id="PF04012">
    <property type="entry name" value="PspA_IM30"/>
    <property type="match status" value="1"/>
</dbReference>
<keyword evidence="2" id="KW-0175">Coiled coil</keyword>
<dbReference type="Proteomes" id="UP000319732">
    <property type="component" value="Unassembled WGS sequence"/>
</dbReference>
<evidence type="ECO:0008006" key="5">
    <source>
        <dbReference type="Google" id="ProtNLM"/>
    </source>
</evidence>
<gene>
    <name evidence="3" type="ORF">FKG94_02390</name>
</gene>
<dbReference type="RefSeq" id="WP_142902562.1">
    <property type="nucleotide sequence ID" value="NZ_ML660087.1"/>
</dbReference>
<evidence type="ECO:0000313" key="4">
    <source>
        <dbReference type="Proteomes" id="UP000319732"/>
    </source>
</evidence>
<proteinExistence type="inferred from homology"/>
<name>A0A545U8B9_9GAMM</name>
<sequence>MRVKRLIASFGASFESFISKVENHEAVADSVIADVRAAAAKLRVQRGRIQHQLQRLGAEQKKLQTEQERWRKRALQLGDTEEQRSLQCVRHFKLTKSRLRQVEHQIDEYHSMDERLQSNLTDVEQRLEQLRLKKTALSSRSARASALAGTRGEETLTDMEQVFDRWETAVLEDEYREGVCDESTDSFEREFLAAEELDDLRATLDDIKKAAATDGQKGETRDAN</sequence>
<dbReference type="EMBL" id="VHSG01000003">
    <property type="protein sequence ID" value="TQV85711.1"/>
    <property type="molecule type" value="Genomic_DNA"/>
</dbReference>
<feature type="coiled-coil region" evidence="2">
    <location>
        <begin position="113"/>
        <end position="140"/>
    </location>
</feature>
<evidence type="ECO:0000313" key="3">
    <source>
        <dbReference type="EMBL" id="TQV85711.1"/>
    </source>
</evidence>
<reference evidence="3 4" key="1">
    <citation type="submission" date="2019-06" db="EMBL/GenBank/DDBJ databases">
        <title>Whole genome sequence for Cellvibrionaceae sp. R142.</title>
        <authorList>
            <person name="Wang G."/>
        </authorList>
    </citation>
    <scope>NUCLEOTIDE SEQUENCE [LARGE SCALE GENOMIC DNA]</scope>
    <source>
        <strain evidence="3 4">R142</strain>
    </source>
</reference>